<comment type="caution">
    <text evidence="1">The sequence shown here is derived from an EMBL/GenBank/DDBJ whole genome shotgun (WGS) entry which is preliminary data.</text>
</comment>
<accession>A0A7J7YSQ8</accession>
<dbReference type="EMBL" id="JACAGC010000005">
    <property type="protein sequence ID" value="KAF6364676.1"/>
    <property type="molecule type" value="Genomic_DNA"/>
</dbReference>
<organism evidence="1 2">
    <name type="scientific">Rhinolophus ferrumequinum</name>
    <name type="common">Greater horseshoe bat</name>
    <dbReference type="NCBI Taxonomy" id="59479"/>
    <lineage>
        <taxon>Eukaryota</taxon>
        <taxon>Metazoa</taxon>
        <taxon>Chordata</taxon>
        <taxon>Craniata</taxon>
        <taxon>Vertebrata</taxon>
        <taxon>Euteleostomi</taxon>
        <taxon>Mammalia</taxon>
        <taxon>Eutheria</taxon>
        <taxon>Laurasiatheria</taxon>
        <taxon>Chiroptera</taxon>
        <taxon>Yinpterochiroptera</taxon>
        <taxon>Rhinolophoidea</taxon>
        <taxon>Rhinolophidae</taxon>
        <taxon>Rhinolophinae</taxon>
        <taxon>Rhinolophus</taxon>
    </lineage>
</organism>
<name>A0A7J7YSQ8_RHIFE</name>
<dbReference type="Proteomes" id="UP000585614">
    <property type="component" value="Unassembled WGS sequence"/>
</dbReference>
<evidence type="ECO:0000313" key="2">
    <source>
        <dbReference type="Proteomes" id="UP000585614"/>
    </source>
</evidence>
<reference evidence="1 2" key="1">
    <citation type="journal article" date="2020" name="Nature">
        <title>Six reference-quality genomes reveal evolution of bat adaptations.</title>
        <authorList>
            <person name="Jebb D."/>
            <person name="Huang Z."/>
            <person name="Pippel M."/>
            <person name="Hughes G.M."/>
            <person name="Lavrichenko K."/>
            <person name="Devanna P."/>
            <person name="Winkler S."/>
            <person name="Jermiin L.S."/>
            <person name="Skirmuntt E.C."/>
            <person name="Katzourakis A."/>
            <person name="Burkitt-Gray L."/>
            <person name="Ray D.A."/>
            <person name="Sullivan K.A.M."/>
            <person name="Roscito J.G."/>
            <person name="Kirilenko B.M."/>
            <person name="Davalos L.M."/>
            <person name="Corthals A.P."/>
            <person name="Power M.L."/>
            <person name="Jones G."/>
            <person name="Ransome R.D."/>
            <person name="Dechmann D.K.N."/>
            <person name="Locatelli A.G."/>
            <person name="Puechmaille S.J."/>
            <person name="Fedrigo O."/>
            <person name="Jarvis E.D."/>
            <person name="Hiller M."/>
            <person name="Vernes S.C."/>
            <person name="Myers E.W."/>
            <person name="Teeling E.C."/>
        </authorList>
    </citation>
    <scope>NUCLEOTIDE SEQUENCE [LARGE SCALE GENOMIC DNA]</scope>
    <source>
        <strain evidence="1">MRhiFer1</strain>
        <tissue evidence="1">Lung</tissue>
    </source>
</reference>
<proteinExistence type="predicted"/>
<gene>
    <name evidence="1" type="ORF">mRhiFer1_009809</name>
</gene>
<evidence type="ECO:0000313" key="1">
    <source>
        <dbReference type="EMBL" id="KAF6364676.1"/>
    </source>
</evidence>
<protein>
    <submittedName>
        <fullName evidence="1">Uncharacterized protein</fullName>
    </submittedName>
</protein>
<sequence>MPLMCKPCPRNYDRCKGKDESVKSGNSSLNRGEWTVGSTPRQVQSKCYEASKGGKRTLVWRTRESRCRGGLQLNPEGTGNIVHGTFHPYFPIHQLSRYEGLFASPHQGVLSKITIFLSDRNSICTDGYGGFCQTVQFPAGSSSSFSNRSLGIQPSSVCFSQINSLFGALEVGPVLAHQRQTCDRIGYIG</sequence>
<dbReference type="AlphaFoldDB" id="A0A7J7YSQ8"/>